<keyword evidence="13" id="KW-1185">Reference proteome</keyword>
<evidence type="ECO:0000256" key="9">
    <source>
        <dbReference type="ARBA" id="ARBA00023277"/>
    </source>
</evidence>
<evidence type="ECO:0000256" key="2">
    <source>
        <dbReference type="ARBA" id="ARBA00001911"/>
    </source>
</evidence>
<reference evidence="12" key="1">
    <citation type="submission" date="2021-02" db="EMBL/GenBank/DDBJ databases">
        <title>Natronoglycomyces albus gen. nov., sp. nov, a haloalkaliphilic actinobacterium from a soda solonchak soil.</title>
        <authorList>
            <person name="Sorokin D.Y."/>
            <person name="Khijniak T.V."/>
            <person name="Zakharycheva A.P."/>
            <person name="Boueva O.V."/>
            <person name="Ariskina E.V."/>
            <person name="Hahnke R.L."/>
            <person name="Bunk B."/>
            <person name="Sproer C."/>
            <person name="Schumann P."/>
            <person name="Evtushenko L.I."/>
            <person name="Kublanov I.V."/>
        </authorList>
    </citation>
    <scope>NUCLEOTIDE SEQUENCE</scope>
    <source>
        <strain evidence="12">DSM 106290</strain>
    </source>
</reference>
<dbReference type="PANTHER" id="PTHR43725">
    <property type="entry name" value="UDP-GLUCOSE 4-EPIMERASE"/>
    <property type="match status" value="1"/>
</dbReference>
<comment type="cofactor">
    <cofactor evidence="2 10">
        <name>NAD(+)</name>
        <dbReference type="ChEBI" id="CHEBI:57540"/>
    </cofactor>
</comment>
<evidence type="ECO:0000256" key="6">
    <source>
        <dbReference type="ARBA" id="ARBA00018569"/>
    </source>
</evidence>
<keyword evidence="8 10" id="KW-0413">Isomerase</keyword>
<evidence type="ECO:0000256" key="3">
    <source>
        <dbReference type="ARBA" id="ARBA00004947"/>
    </source>
</evidence>
<sequence length="330" mass="35740">MGYRRNTVKYLVTGGAGFIGATVATMLMEAGHEVVVIDDCSRNSQRFVPAGAKLVRKRVHEVADVLDSSFDGVLHFAGLIAAGESVEFPERFWDNNAVGTLVLLETMRKSGVRKLVFSSSAGVYGNPESVPITEDAATNPVNAYSYTKLSCDMAIASEAVAHGLAAASLRYFNVAGAYRDKQGTWRGENHEPETHLIPIALEVAAGKRDKLAIFGDDYPTPDGTCVRDYIHVADLAQAHLLALDHVEAGEHRVYNLGSGTGYSNAQIAQAVARITGREIPVVYTDRRPGDPAELVASSQRAKSELGWKPTRDSLEQMVGDAWAYYQHTQA</sequence>
<dbReference type="GO" id="GO:0033499">
    <property type="term" value="P:galactose catabolic process via UDP-galactose, Leloir pathway"/>
    <property type="evidence" value="ECO:0007669"/>
    <property type="project" value="TreeGrafter"/>
</dbReference>
<dbReference type="Pfam" id="PF01370">
    <property type="entry name" value="Epimerase"/>
    <property type="match status" value="1"/>
</dbReference>
<evidence type="ECO:0000313" key="13">
    <source>
        <dbReference type="Proteomes" id="UP000662939"/>
    </source>
</evidence>
<dbReference type="GO" id="GO:0003978">
    <property type="term" value="F:UDP-glucose 4-epimerase activity"/>
    <property type="evidence" value="ECO:0007669"/>
    <property type="project" value="UniProtKB-UniRule"/>
</dbReference>
<dbReference type="Gene3D" id="3.40.50.720">
    <property type="entry name" value="NAD(P)-binding Rossmann-like Domain"/>
    <property type="match status" value="1"/>
</dbReference>
<feature type="domain" description="NAD-dependent epimerase/dehydratase" evidence="11">
    <location>
        <begin position="11"/>
        <end position="257"/>
    </location>
</feature>
<dbReference type="NCBIfam" id="TIGR01179">
    <property type="entry name" value="galE"/>
    <property type="match status" value="1"/>
</dbReference>
<proteinExistence type="inferred from homology"/>
<evidence type="ECO:0000256" key="7">
    <source>
        <dbReference type="ARBA" id="ARBA00023027"/>
    </source>
</evidence>
<keyword evidence="9 10" id="KW-0119">Carbohydrate metabolism</keyword>
<dbReference type="Proteomes" id="UP000662939">
    <property type="component" value="Chromosome"/>
</dbReference>
<dbReference type="KEGG" id="nav:JQS30_02545"/>
<evidence type="ECO:0000256" key="8">
    <source>
        <dbReference type="ARBA" id="ARBA00023235"/>
    </source>
</evidence>
<keyword evidence="7 10" id="KW-0520">NAD</keyword>
<dbReference type="InterPro" id="IPR001509">
    <property type="entry name" value="Epimerase_deHydtase"/>
</dbReference>
<comment type="pathway">
    <text evidence="3 10">Carbohydrate metabolism; galactose metabolism.</text>
</comment>
<dbReference type="EC" id="5.1.3.2" evidence="5 10"/>
<dbReference type="UniPathway" id="UPA00214"/>
<comment type="catalytic activity">
    <reaction evidence="1 10">
        <text>UDP-alpha-D-glucose = UDP-alpha-D-galactose</text>
        <dbReference type="Rhea" id="RHEA:22168"/>
        <dbReference type="ChEBI" id="CHEBI:58885"/>
        <dbReference type="ChEBI" id="CHEBI:66914"/>
        <dbReference type="EC" id="5.1.3.2"/>
    </reaction>
</comment>
<dbReference type="EMBL" id="CP070496">
    <property type="protein sequence ID" value="QSB06928.1"/>
    <property type="molecule type" value="Genomic_DNA"/>
</dbReference>
<organism evidence="12 13">
    <name type="scientific">Natronoglycomyces albus</name>
    <dbReference type="NCBI Taxonomy" id="2811108"/>
    <lineage>
        <taxon>Bacteria</taxon>
        <taxon>Bacillati</taxon>
        <taxon>Actinomycetota</taxon>
        <taxon>Actinomycetes</taxon>
        <taxon>Glycomycetales</taxon>
        <taxon>Glycomycetaceae</taxon>
        <taxon>Natronoglycomyces</taxon>
    </lineage>
</organism>
<evidence type="ECO:0000256" key="1">
    <source>
        <dbReference type="ARBA" id="ARBA00000083"/>
    </source>
</evidence>
<evidence type="ECO:0000259" key="11">
    <source>
        <dbReference type="Pfam" id="PF01370"/>
    </source>
</evidence>
<dbReference type="InterPro" id="IPR005886">
    <property type="entry name" value="UDP_G4E"/>
</dbReference>
<dbReference type="PANTHER" id="PTHR43725:SF53">
    <property type="entry name" value="UDP-ARABINOSE 4-EPIMERASE 1"/>
    <property type="match status" value="1"/>
</dbReference>
<comment type="subunit">
    <text evidence="10">Homodimer.</text>
</comment>
<protein>
    <recommendedName>
        <fullName evidence="6 10">UDP-glucose 4-epimerase</fullName>
        <ecNumber evidence="5 10">5.1.3.2</ecNumber>
    </recommendedName>
</protein>
<evidence type="ECO:0000256" key="10">
    <source>
        <dbReference type="RuleBase" id="RU366046"/>
    </source>
</evidence>
<evidence type="ECO:0000256" key="5">
    <source>
        <dbReference type="ARBA" id="ARBA00013189"/>
    </source>
</evidence>
<dbReference type="AlphaFoldDB" id="A0A895XZB2"/>
<dbReference type="Gene3D" id="3.90.25.10">
    <property type="entry name" value="UDP-galactose 4-epimerase, domain 1"/>
    <property type="match status" value="1"/>
</dbReference>
<name>A0A895XZB2_9ACTN</name>
<dbReference type="CDD" id="cd05247">
    <property type="entry name" value="UDP_G4E_1_SDR_e"/>
    <property type="match status" value="1"/>
</dbReference>
<dbReference type="SUPFAM" id="SSF51735">
    <property type="entry name" value="NAD(P)-binding Rossmann-fold domains"/>
    <property type="match status" value="1"/>
</dbReference>
<gene>
    <name evidence="12" type="primary">galE</name>
    <name evidence="12" type="ORF">JQS30_02545</name>
</gene>
<accession>A0A895XZB2</accession>
<evidence type="ECO:0000256" key="4">
    <source>
        <dbReference type="ARBA" id="ARBA00007637"/>
    </source>
</evidence>
<evidence type="ECO:0000313" key="12">
    <source>
        <dbReference type="EMBL" id="QSB06928.1"/>
    </source>
</evidence>
<comment type="similarity">
    <text evidence="4 10">Belongs to the NAD(P)-dependent epimerase/dehydratase family.</text>
</comment>
<dbReference type="InterPro" id="IPR036291">
    <property type="entry name" value="NAD(P)-bd_dom_sf"/>
</dbReference>